<dbReference type="WBParaSite" id="SCUD_0001575901-mRNA-1">
    <property type="protein sequence ID" value="SCUD_0001575901-mRNA-1"/>
    <property type="gene ID" value="SCUD_0001575901"/>
</dbReference>
<organism evidence="3">
    <name type="scientific">Schistosoma curassoni</name>
    <dbReference type="NCBI Taxonomy" id="6186"/>
    <lineage>
        <taxon>Eukaryota</taxon>
        <taxon>Metazoa</taxon>
        <taxon>Spiralia</taxon>
        <taxon>Lophotrochozoa</taxon>
        <taxon>Platyhelminthes</taxon>
        <taxon>Trematoda</taxon>
        <taxon>Digenea</taxon>
        <taxon>Strigeidida</taxon>
        <taxon>Schistosomatoidea</taxon>
        <taxon>Schistosomatidae</taxon>
        <taxon>Schistosoma</taxon>
    </lineage>
</organism>
<gene>
    <name evidence="1" type="ORF">SCUD_LOCUS15756</name>
</gene>
<reference evidence="1 2" key="2">
    <citation type="submission" date="2018-11" db="EMBL/GenBank/DDBJ databases">
        <authorList>
            <consortium name="Pathogen Informatics"/>
        </authorList>
    </citation>
    <scope>NUCLEOTIDE SEQUENCE [LARGE SCALE GENOMIC DNA]</scope>
    <source>
        <strain evidence="1">Dakar</strain>
        <strain evidence="2">Dakar, Senegal</strain>
    </source>
</reference>
<keyword evidence="2" id="KW-1185">Reference proteome</keyword>
<reference evidence="3" key="1">
    <citation type="submission" date="2016-06" db="UniProtKB">
        <authorList>
            <consortium name="WormBaseParasite"/>
        </authorList>
    </citation>
    <scope>IDENTIFICATION</scope>
</reference>
<dbReference type="EMBL" id="UZAK01037941">
    <property type="protein sequence ID" value="VDP60024.1"/>
    <property type="molecule type" value="Genomic_DNA"/>
</dbReference>
<dbReference type="AlphaFoldDB" id="A0A183KL43"/>
<name>A0A183KL43_9TREM</name>
<accession>A0A183KL43</accession>
<dbReference type="Proteomes" id="UP000279833">
    <property type="component" value="Unassembled WGS sequence"/>
</dbReference>
<evidence type="ECO:0000313" key="2">
    <source>
        <dbReference type="Proteomes" id="UP000279833"/>
    </source>
</evidence>
<evidence type="ECO:0000313" key="3">
    <source>
        <dbReference type="WBParaSite" id="SCUD_0001575901-mRNA-1"/>
    </source>
</evidence>
<proteinExistence type="predicted"/>
<protein>
    <submittedName>
        <fullName evidence="3">Secreted protein</fullName>
    </submittedName>
</protein>
<sequence length="109" mass="12248">MQFDDLRYVCPIHFHRLFLISSSAASWNAALALPILAFTSASDPPCLSMMLLNYVKDYTSSGVCMLRPTAADGPPRCLVPVWLRHRIELYYSDCSVKVYTMSGSPVKRD</sequence>
<evidence type="ECO:0000313" key="1">
    <source>
        <dbReference type="EMBL" id="VDP60024.1"/>
    </source>
</evidence>